<dbReference type="RefSeq" id="WP_394401787.1">
    <property type="nucleotide sequence ID" value="NZ_JBIGHW010000020.1"/>
</dbReference>
<dbReference type="PANTHER" id="PTHR42923:SF17">
    <property type="entry name" value="AMINE OXIDASE DOMAIN-CONTAINING PROTEIN"/>
    <property type="match status" value="1"/>
</dbReference>
<gene>
    <name evidence="2" type="ORF">ACG0Z3_21785</name>
</gene>
<sequence length="437" mass="48023">MQRIAVIGSGISGLAAARRLTLASGRHHVTLFEAGAHFGGHANTVDLCLDGVSHGVDTGFLVYNERTYPLLTRLFAELDVDVADADMSFSVQLPRADGPGLEWSGSSLRTVFAQKRNLLRPRFLRMLREILRFNQLTTAMAGGELGLQEQGSVAEFLARHGFGDAFRDDYLLPMIGCIWSCPTEQMLAFPMATLIRFCHNHGLIQVTDRPQWRTVRGGSRQYVRRILTGLADARLNTPVLGLKRLPGQVLVRTAGGTESFDAIVLACHSDQALALLGDQASADERAVLGAIRYQPNVAVLHTDEGVLPTRRLAWAAWNYERAADSQREQAQVCLHYLLNRLQPLPWTQPVVVSLNPVRPIDESRVHQRIEYAHPVFDLAALQAQGRVGELQGQARTWYCGAWCGYGFHEDGLRSGLAAADGVLAALDIWASTERGAA</sequence>
<dbReference type="InterPro" id="IPR002937">
    <property type="entry name" value="Amino_oxidase"/>
</dbReference>
<keyword evidence="3" id="KW-1185">Reference proteome</keyword>
<dbReference type="InterPro" id="IPR036188">
    <property type="entry name" value="FAD/NAD-bd_sf"/>
</dbReference>
<evidence type="ECO:0000313" key="2">
    <source>
        <dbReference type="EMBL" id="MFG6443330.1"/>
    </source>
</evidence>
<dbReference type="PANTHER" id="PTHR42923">
    <property type="entry name" value="PROTOPORPHYRINOGEN OXIDASE"/>
    <property type="match status" value="1"/>
</dbReference>
<evidence type="ECO:0000259" key="1">
    <source>
        <dbReference type="Pfam" id="PF01593"/>
    </source>
</evidence>
<organism evidence="2 3">
    <name type="scientific">Pelomonas margarita</name>
    <dbReference type="NCBI Taxonomy" id="3299031"/>
    <lineage>
        <taxon>Bacteria</taxon>
        <taxon>Pseudomonadati</taxon>
        <taxon>Pseudomonadota</taxon>
        <taxon>Betaproteobacteria</taxon>
        <taxon>Burkholderiales</taxon>
        <taxon>Sphaerotilaceae</taxon>
        <taxon>Roseateles</taxon>
    </lineage>
</organism>
<name>A0ABW7FPT4_9BURK</name>
<reference evidence="2 3" key="1">
    <citation type="submission" date="2024-08" db="EMBL/GenBank/DDBJ databases">
        <authorList>
            <person name="Lu H."/>
        </authorList>
    </citation>
    <scope>NUCLEOTIDE SEQUENCE [LARGE SCALE GENOMIC DNA]</scope>
    <source>
        <strain evidence="2 3">LKC17W</strain>
    </source>
</reference>
<evidence type="ECO:0000313" key="3">
    <source>
        <dbReference type="Proteomes" id="UP001606301"/>
    </source>
</evidence>
<dbReference type="Pfam" id="PF01593">
    <property type="entry name" value="Amino_oxidase"/>
    <property type="match status" value="1"/>
</dbReference>
<dbReference type="SUPFAM" id="SSF51905">
    <property type="entry name" value="FAD/NAD(P)-binding domain"/>
    <property type="match status" value="1"/>
</dbReference>
<dbReference type="InterPro" id="IPR050464">
    <property type="entry name" value="Zeta_carotene_desat/Oxidored"/>
</dbReference>
<dbReference type="Proteomes" id="UP001606301">
    <property type="component" value="Unassembled WGS sequence"/>
</dbReference>
<proteinExistence type="predicted"/>
<dbReference type="Gene3D" id="1.10.405.20">
    <property type="match status" value="1"/>
</dbReference>
<accession>A0ABW7FPT4</accession>
<dbReference type="EMBL" id="JBIGHW010000020">
    <property type="protein sequence ID" value="MFG6443330.1"/>
    <property type="molecule type" value="Genomic_DNA"/>
</dbReference>
<protein>
    <submittedName>
        <fullName evidence="2">NAD(P)/FAD-dependent oxidoreductase</fullName>
    </submittedName>
</protein>
<dbReference type="Gene3D" id="3.50.50.60">
    <property type="entry name" value="FAD/NAD(P)-binding domain"/>
    <property type="match status" value="1"/>
</dbReference>
<comment type="caution">
    <text evidence="2">The sequence shown here is derived from an EMBL/GenBank/DDBJ whole genome shotgun (WGS) entry which is preliminary data.</text>
</comment>
<dbReference type="Gene3D" id="3.30.70.1990">
    <property type="match status" value="1"/>
</dbReference>
<feature type="domain" description="Amine oxidase" evidence="1">
    <location>
        <begin position="11"/>
        <end position="293"/>
    </location>
</feature>